<dbReference type="Proteomes" id="UP000717364">
    <property type="component" value="Unassembled WGS sequence"/>
</dbReference>
<dbReference type="PROSITE" id="PS51608">
    <property type="entry name" value="SAM_MT_UBIE"/>
    <property type="match status" value="1"/>
</dbReference>
<keyword evidence="2" id="KW-0808">Transferase</keyword>
<keyword evidence="5" id="KW-1185">Reference proteome</keyword>
<dbReference type="PANTHER" id="PTHR43591">
    <property type="entry name" value="METHYLTRANSFERASE"/>
    <property type="match status" value="1"/>
</dbReference>
<dbReference type="GO" id="GO:0032259">
    <property type="term" value="P:methylation"/>
    <property type="evidence" value="ECO:0007669"/>
    <property type="project" value="UniProtKB-KW"/>
</dbReference>
<name>A0A947DH28_9CYAN</name>
<evidence type="ECO:0000313" key="5">
    <source>
        <dbReference type="Proteomes" id="UP000717364"/>
    </source>
</evidence>
<keyword evidence="3" id="KW-0949">S-adenosyl-L-methionine</keyword>
<dbReference type="EMBL" id="JADOES010000016">
    <property type="protein sequence ID" value="MBT9315816.1"/>
    <property type="molecule type" value="Genomic_DNA"/>
</dbReference>
<organism evidence="4 5">
    <name type="scientific">Leptothoe spongobia TAU-MAC 1115</name>
    <dbReference type="NCBI Taxonomy" id="1967444"/>
    <lineage>
        <taxon>Bacteria</taxon>
        <taxon>Bacillati</taxon>
        <taxon>Cyanobacteriota</taxon>
        <taxon>Cyanophyceae</taxon>
        <taxon>Nodosilineales</taxon>
        <taxon>Cymatolegaceae</taxon>
        <taxon>Leptothoe</taxon>
        <taxon>Leptothoe spongobia</taxon>
    </lineage>
</organism>
<reference evidence="4" key="2">
    <citation type="journal article" date="2021" name="Mar. Drugs">
        <title>Genome Reduction and Secondary Metabolism of the Marine Sponge-Associated Cyanobacterium Leptothoe.</title>
        <authorList>
            <person name="Konstantinou D."/>
            <person name="Popin R.V."/>
            <person name="Fewer D.P."/>
            <person name="Sivonen K."/>
            <person name="Gkelis S."/>
        </authorList>
    </citation>
    <scope>NUCLEOTIDE SEQUENCE</scope>
    <source>
        <strain evidence="4">TAU-MAC 1115</strain>
    </source>
</reference>
<dbReference type="Gene3D" id="3.40.50.150">
    <property type="entry name" value="Vaccinia Virus protein VP39"/>
    <property type="match status" value="1"/>
</dbReference>
<evidence type="ECO:0000313" key="4">
    <source>
        <dbReference type="EMBL" id="MBT9315816.1"/>
    </source>
</evidence>
<keyword evidence="1 4" id="KW-0489">Methyltransferase</keyword>
<dbReference type="InterPro" id="IPR029063">
    <property type="entry name" value="SAM-dependent_MTases_sf"/>
</dbReference>
<evidence type="ECO:0000256" key="2">
    <source>
        <dbReference type="ARBA" id="ARBA00022679"/>
    </source>
</evidence>
<dbReference type="PANTHER" id="PTHR43591:SF24">
    <property type="entry name" value="2-METHOXY-6-POLYPRENYL-1,4-BENZOQUINOL METHYLASE, MITOCHONDRIAL"/>
    <property type="match status" value="1"/>
</dbReference>
<proteinExistence type="predicted"/>
<comment type="caution">
    <text evidence="4">The sequence shown here is derived from an EMBL/GenBank/DDBJ whole genome shotgun (WGS) entry which is preliminary data.</text>
</comment>
<sequence length="271" mass="31188">MTTHNFLHNVENSNLAETTMAPHQSSLEPRQVIQLTGNSKRHYIRTLFDNISTRYDFLRTIVFLGHTSLWYRQALSDLTPQPGDRMLDIGCGTGESTRYLSRKYPAAHIEGMDLSPGMLAEARRLDPQGTYFEGDVCGLDCPDASYDWVITTFTFRNFPDREQALTEMLRVLCPGGHLLILDHFYPQSPRWWQQLYTLWMRRVMPELLRPFIEDVTPYRYLAESIINQLKINDFACLLNSFNAEVTQTNTYTGGAAGRLIAIRKPEKSEGR</sequence>
<dbReference type="RefSeq" id="WP_215608885.1">
    <property type="nucleotide sequence ID" value="NZ_JADOES010000016.1"/>
</dbReference>
<dbReference type="AlphaFoldDB" id="A0A947DH28"/>
<gene>
    <name evidence="4" type="ORF">IXB50_10295</name>
</gene>
<accession>A0A947DH28</accession>
<dbReference type="Pfam" id="PF01209">
    <property type="entry name" value="Ubie_methyltran"/>
    <property type="match status" value="1"/>
</dbReference>
<evidence type="ECO:0000256" key="3">
    <source>
        <dbReference type="ARBA" id="ARBA00022691"/>
    </source>
</evidence>
<reference evidence="4" key="1">
    <citation type="submission" date="2020-11" db="EMBL/GenBank/DDBJ databases">
        <authorList>
            <person name="Konstantinou D."/>
            <person name="Gkelis S."/>
            <person name="Popin R."/>
            <person name="Fewer D."/>
            <person name="Sivonen K."/>
        </authorList>
    </citation>
    <scope>NUCLEOTIDE SEQUENCE</scope>
    <source>
        <strain evidence="4">TAU-MAC 1115</strain>
    </source>
</reference>
<dbReference type="GO" id="GO:0008168">
    <property type="term" value="F:methyltransferase activity"/>
    <property type="evidence" value="ECO:0007669"/>
    <property type="project" value="UniProtKB-KW"/>
</dbReference>
<evidence type="ECO:0000256" key="1">
    <source>
        <dbReference type="ARBA" id="ARBA00022603"/>
    </source>
</evidence>
<protein>
    <submittedName>
        <fullName evidence="4">Class I SAM-dependent methyltransferase</fullName>
    </submittedName>
</protein>
<dbReference type="InterPro" id="IPR004033">
    <property type="entry name" value="UbiE/COQ5_MeTrFase"/>
</dbReference>
<dbReference type="SUPFAM" id="SSF53335">
    <property type="entry name" value="S-adenosyl-L-methionine-dependent methyltransferases"/>
    <property type="match status" value="1"/>
</dbReference>
<dbReference type="CDD" id="cd02440">
    <property type="entry name" value="AdoMet_MTases"/>
    <property type="match status" value="1"/>
</dbReference>